<dbReference type="InterPro" id="IPR036388">
    <property type="entry name" value="WH-like_DNA-bd_sf"/>
</dbReference>
<name>A0A1T5HVX9_9GAMM</name>
<feature type="domain" description="HTH lysR-type" evidence="5">
    <location>
        <begin position="1"/>
        <end position="58"/>
    </location>
</feature>
<dbReference type="Gene3D" id="3.40.190.290">
    <property type="match status" value="1"/>
</dbReference>
<dbReference type="OrthoDB" id="6624490at2"/>
<keyword evidence="2" id="KW-0805">Transcription regulation</keyword>
<dbReference type="Gene3D" id="1.10.10.10">
    <property type="entry name" value="Winged helix-like DNA-binding domain superfamily/Winged helix DNA-binding domain"/>
    <property type="match status" value="1"/>
</dbReference>
<gene>
    <name evidence="6" type="primary">cmpR</name>
    <name evidence="6" type="ORF">CZ809_00407</name>
</gene>
<dbReference type="InterPro" id="IPR005119">
    <property type="entry name" value="LysR_subst-bd"/>
</dbReference>
<organism evidence="6 7">
    <name type="scientific">Photobacterium piscicola</name>
    <dbReference type="NCBI Taxonomy" id="1378299"/>
    <lineage>
        <taxon>Bacteria</taxon>
        <taxon>Pseudomonadati</taxon>
        <taxon>Pseudomonadota</taxon>
        <taxon>Gammaproteobacteria</taxon>
        <taxon>Vibrionales</taxon>
        <taxon>Vibrionaceae</taxon>
        <taxon>Photobacterium</taxon>
    </lineage>
</organism>
<keyword evidence="4" id="KW-0804">Transcription</keyword>
<dbReference type="PANTHER" id="PTHR30427:SF1">
    <property type="entry name" value="TRANSCRIPTIONAL ACTIVATOR PROTEIN LYSR"/>
    <property type="match status" value="1"/>
</dbReference>
<dbReference type="InterPro" id="IPR036390">
    <property type="entry name" value="WH_DNA-bd_sf"/>
</dbReference>
<evidence type="ECO:0000259" key="5">
    <source>
        <dbReference type="PROSITE" id="PS50931"/>
    </source>
</evidence>
<evidence type="ECO:0000313" key="6">
    <source>
        <dbReference type="EMBL" id="SKC30930.1"/>
    </source>
</evidence>
<accession>A0A1T5HVX9</accession>
<evidence type="ECO:0000256" key="3">
    <source>
        <dbReference type="ARBA" id="ARBA00023125"/>
    </source>
</evidence>
<dbReference type="GO" id="GO:0003700">
    <property type="term" value="F:DNA-binding transcription factor activity"/>
    <property type="evidence" value="ECO:0007669"/>
    <property type="project" value="InterPro"/>
</dbReference>
<evidence type="ECO:0000256" key="2">
    <source>
        <dbReference type="ARBA" id="ARBA00023015"/>
    </source>
</evidence>
<evidence type="ECO:0000313" key="7">
    <source>
        <dbReference type="Proteomes" id="UP000189966"/>
    </source>
</evidence>
<dbReference type="RefSeq" id="WP_080155775.1">
    <property type="nucleotide sequence ID" value="NZ_FUZI01000001.1"/>
</dbReference>
<dbReference type="GO" id="GO:0010628">
    <property type="term" value="P:positive regulation of gene expression"/>
    <property type="evidence" value="ECO:0007669"/>
    <property type="project" value="TreeGrafter"/>
</dbReference>
<sequence length="306" mass="33992">MKLSYLHAFRAVVECQTVTAAAELLNISQPAVSRLLSSLEEQLKFKLFIRQRNRLILSDEGQAFYLEVAKVFDAVNGLDSAAEAIRTHHLGSLTIAAMPVLSHAFLPRILANFLQHNCQTKIGLKTFRSEDVVRQIQAQTTDIGFAFTTEDVAGVNSQTVTCECVALIPASSPLAQKTTISVTDLGNECVIRHEKDMIQRCIDNLLRRHDIKINKQIEVSLASTAAALVAEGVGIAITDPFTAYLANETRDVVMRPLAFNLPFEFTILYPGLRPIHRHAERFIEQFMLTADSMDIYLKIGPMHSLA</sequence>
<reference evidence="6 7" key="1">
    <citation type="submission" date="2017-02" db="EMBL/GenBank/DDBJ databases">
        <authorList>
            <person name="Peterson S.W."/>
        </authorList>
    </citation>
    <scope>NUCLEOTIDE SEQUENCE [LARGE SCALE GENOMIC DNA]</scope>
    <source>
        <strain evidence="7">type strain: NCCB 100098</strain>
    </source>
</reference>
<protein>
    <submittedName>
        <fullName evidence="6">HTH-type transcriptional activator CmpR</fullName>
    </submittedName>
</protein>
<dbReference type="Proteomes" id="UP000189966">
    <property type="component" value="Unassembled WGS sequence"/>
</dbReference>
<comment type="similarity">
    <text evidence="1">Belongs to the LysR transcriptional regulatory family.</text>
</comment>
<keyword evidence="3" id="KW-0238">DNA-binding</keyword>
<dbReference type="PRINTS" id="PR00039">
    <property type="entry name" value="HTHLYSR"/>
</dbReference>
<dbReference type="SUPFAM" id="SSF53850">
    <property type="entry name" value="Periplasmic binding protein-like II"/>
    <property type="match status" value="1"/>
</dbReference>
<dbReference type="PROSITE" id="PS50931">
    <property type="entry name" value="HTH_LYSR"/>
    <property type="match status" value="1"/>
</dbReference>
<dbReference type="Pfam" id="PF00126">
    <property type="entry name" value="HTH_1"/>
    <property type="match status" value="1"/>
</dbReference>
<dbReference type="SUPFAM" id="SSF46785">
    <property type="entry name" value="Winged helix' DNA-binding domain"/>
    <property type="match status" value="1"/>
</dbReference>
<proteinExistence type="inferred from homology"/>
<evidence type="ECO:0000256" key="1">
    <source>
        <dbReference type="ARBA" id="ARBA00009437"/>
    </source>
</evidence>
<dbReference type="EMBL" id="FUZI01000001">
    <property type="protein sequence ID" value="SKC30930.1"/>
    <property type="molecule type" value="Genomic_DNA"/>
</dbReference>
<dbReference type="PANTHER" id="PTHR30427">
    <property type="entry name" value="TRANSCRIPTIONAL ACTIVATOR PROTEIN LYSR"/>
    <property type="match status" value="1"/>
</dbReference>
<dbReference type="Pfam" id="PF03466">
    <property type="entry name" value="LysR_substrate"/>
    <property type="match status" value="1"/>
</dbReference>
<dbReference type="InterPro" id="IPR000847">
    <property type="entry name" value="LysR_HTH_N"/>
</dbReference>
<dbReference type="AlphaFoldDB" id="A0A1T5HVX9"/>
<dbReference type="GO" id="GO:0043565">
    <property type="term" value="F:sequence-specific DNA binding"/>
    <property type="evidence" value="ECO:0007669"/>
    <property type="project" value="TreeGrafter"/>
</dbReference>
<evidence type="ECO:0000256" key="4">
    <source>
        <dbReference type="ARBA" id="ARBA00023163"/>
    </source>
</evidence>